<dbReference type="GO" id="GO:0008270">
    <property type="term" value="F:zinc ion binding"/>
    <property type="evidence" value="ECO:0007669"/>
    <property type="project" value="UniProtKB-KW"/>
</dbReference>
<feature type="domain" description="C2H2-type" evidence="7">
    <location>
        <begin position="549"/>
        <end position="578"/>
    </location>
</feature>
<dbReference type="InterPro" id="IPR013087">
    <property type="entry name" value="Znf_C2H2_type"/>
</dbReference>
<evidence type="ECO:0000256" key="4">
    <source>
        <dbReference type="ARBA" id="ARBA00022833"/>
    </source>
</evidence>
<keyword evidence="1" id="KW-0479">Metal-binding</keyword>
<feature type="domain" description="C2H2-type" evidence="7">
    <location>
        <begin position="701"/>
        <end position="728"/>
    </location>
</feature>
<dbReference type="KEGG" id="nlo:107224877"/>
<feature type="compositionally biased region" description="Basic residues" evidence="6">
    <location>
        <begin position="12"/>
        <end position="25"/>
    </location>
</feature>
<feature type="domain" description="C2H2-type" evidence="7">
    <location>
        <begin position="459"/>
        <end position="488"/>
    </location>
</feature>
<keyword evidence="3 5" id="KW-0863">Zinc-finger</keyword>
<keyword evidence="4" id="KW-0862">Zinc</keyword>
<sequence length="1021" mass="114251">MSRKGVALGGSKSKKIPRIFQHRRSTSPTRFPGSSTNVVAVEQVSDDVHTVEYESAPSEYQKKATKKKTKLAKASSMDKSSVGVAKPSTTNNNFYAECHAEDAETVASIEKWLKTRTESISSMDLDVIKSEVEEASGNDHRYLTDEMSHAFLDKDQDVLSMDIDLSDKKLVLGYDPVLQDLRSDKLLETCEKDEFILPAFQLDHLEPLTLTPDDMMVAGEILPSANSQPVLSNPGICLSTTTMSTQELIYGKSQCDKDSHQKNRGKSTSCSDAETSSLKQVVNVYLEGLGHVSVETSSVETLGNTLSKADECSEMKMKLKPKLKPRIIKKRSKPSLKSDNNSSFRVLRTEEQPRTSEGIMAVVAISTDKISNMTQIVINTGKEEQIYQGKTSELIEATGSFPQLSRIQNSCQENHVSDLISDGSNTNENDLVISNALEELGITDDTLESISSTEHGKMWVCPKEDCRRHFNRLYALKGHVLSHYGVRPFKCDFKGCAWAFYSEFKLKRHKETHLKRKDYICEVDNCGRRFTTVYNLLTHKKLHNRPSKVFCQVPNCQERFQTKRALELHMKSHDQSHAPYVCKQEGCGKRFYTSNALTSHQRCHSYKEIDIKCSWPGCGKLFDKPCRLKAHIRSHTGYKPYPCTFQGCNWAFSSSSKLKRHQKKHTNERKFICDVSSCGKAFMRSEHLKEHRLTHKDGRCFQCHMCDAKFSAKSSLYVHIKKHQTQDVVSSLQNTMLIDQQVYAVENEANETSLNERYITNIESSDIIETQEHSHSLDLDLDLDPIIVDTPLTGAGQCASRNNGVASNDGSHQDRIGYFCSMETCSKAYAAKSALRAHMNRIHGIKNGEQKVLQIPDEEECAAATSSVDYVTYATSQSISNDHMIMIPPHEALVVSSPELESPTFNSMLKLSESNCQDSAQSIEEPADEQHDMIDENHEGSARTDLTYSDFIRFKANSTIFNSVVGATDVVLGAGGLVEGLLLPDDLPSVYYQDDIAGTECQVLLLDSGPPESTINLRDLE</sequence>
<dbReference type="OrthoDB" id="6277246at2759"/>
<evidence type="ECO:0000259" key="7">
    <source>
        <dbReference type="PROSITE" id="PS50157"/>
    </source>
</evidence>
<reference evidence="9" key="1">
    <citation type="submission" date="2025-08" db="UniProtKB">
        <authorList>
            <consortium name="RefSeq"/>
        </authorList>
    </citation>
    <scope>IDENTIFICATION</scope>
    <source>
        <tissue evidence="9">Thorax and Abdomen</tissue>
    </source>
</reference>
<feature type="domain" description="C2H2-type" evidence="7">
    <location>
        <begin position="611"/>
        <end position="640"/>
    </location>
</feature>
<evidence type="ECO:0000313" key="9">
    <source>
        <dbReference type="RefSeq" id="XP_015520599.2"/>
    </source>
</evidence>
<feature type="domain" description="C2H2-type" evidence="7">
    <location>
        <begin position="580"/>
        <end position="609"/>
    </location>
</feature>
<dbReference type="Pfam" id="PF00096">
    <property type="entry name" value="zf-C2H2"/>
    <property type="match status" value="5"/>
</dbReference>
<keyword evidence="2" id="KW-0677">Repeat</keyword>
<feature type="domain" description="C2H2-type" evidence="7">
    <location>
        <begin position="641"/>
        <end position="670"/>
    </location>
</feature>
<feature type="region of interest" description="Disordered" evidence="6">
    <location>
        <begin position="254"/>
        <end position="273"/>
    </location>
</feature>
<dbReference type="SUPFAM" id="SSF57667">
    <property type="entry name" value="beta-beta-alpha zinc fingers"/>
    <property type="match status" value="5"/>
</dbReference>
<dbReference type="PANTHER" id="PTHR14003">
    <property type="entry name" value="TRANSCRIPTIONAL REPRESSOR PROTEIN YY"/>
    <property type="match status" value="1"/>
</dbReference>
<dbReference type="InParanoid" id="A0A6J0C2E6"/>
<evidence type="ECO:0000256" key="2">
    <source>
        <dbReference type="ARBA" id="ARBA00022737"/>
    </source>
</evidence>
<dbReference type="SMART" id="SM00355">
    <property type="entry name" value="ZnF_C2H2"/>
    <property type="match status" value="10"/>
</dbReference>
<gene>
    <name evidence="9" type="primary">LOC107224877</name>
</gene>
<dbReference type="Proteomes" id="UP000829291">
    <property type="component" value="Chromosome 1"/>
</dbReference>
<feature type="compositionally biased region" description="Polar residues" evidence="6">
    <location>
        <begin position="26"/>
        <end position="36"/>
    </location>
</feature>
<organism evidence="9">
    <name type="scientific">Neodiprion lecontei</name>
    <name type="common">Redheaded pine sawfly</name>
    <dbReference type="NCBI Taxonomy" id="441921"/>
    <lineage>
        <taxon>Eukaryota</taxon>
        <taxon>Metazoa</taxon>
        <taxon>Ecdysozoa</taxon>
        <taxon>Arthropoda</taxon>
        <taxon>Hexapoda</taxon>
        <taxon>Insecta</taxon>
        <taxon>Pterygota</taxon>
        <taxon>Neoptera</taxon>
        <taxon>Endopterygota</taxon>
        <taxon>Hymenoptera</taxon>
        <taxon>Tenthredinoidea</taxon>
        <taxon>Diprionidae</taxon>
        <taxon>Diprioninae</taxon>
        <taxon>Neodiprion</taxon>
    </lineage>
</organism>
<keyword evidence="8" id="KW-1185">Reference proteome</keyword>
<evidence type="ECO:0000256" key="5">
    <source>
        <dbReference type="PROSITE-ProRule" id="PRU00042"/>
    </source>
</evidence>
<feature type="domain" description="C2H2-type" evidence="7">
    <location>
        <begin position="671"/>
        <end position="700"/>
    </location>
</feature>
<dbReference type="RefSeq" id="XP_015520599.2">
    <property type="nucleotide sequence ID" value="XM_015665113.2"/>
</dbReference>
<feature type="domain" description="C2H2-type" evidence="7">
    <location>
        <begin position="818"/>
        <end position="843"/>
    </location>
</feature>
<dbReference type="AlphaFoldDB" id="A0A6J0C2E6"/>
<dbReference type="PANTHER" id="PTHR14003:SF19">
    <property type="entry name" value="YY2 TRANSCRIPTION FACTOR"/>
    <property type="match status" value="1"/>
</dbReference>
<evidence type="ECO:0000313" key="8">
    <source>
        <dbReference type="Proteomes" id="UP000829291"/>
    </source>
</evidence>
<dbReference type="GO" id="GO:0003712">
    <property type="term" value="F:transcription coregulator activity"/>
    <property type="evidence" value="ECO:0007669"/>
    <property type="project" value="TreeGrafter"/>
</dbReference>
<dbReference type="GO" id="GO:0006357">
    <property type="term" value="P:regulation of transcription by RNA polymerase II"/>
    <property type="evidence" value="ECO:0007669"/>
    <property type="project" value="TreeGrafter"/>
</dbReference>
<dbReference type="GeneID" id="107224877"/>
<feature type="region of interest" description="Disordered" evidence="6">
    <location>
        <begin position="1"/>
        <end position="36"/>
    </location>
</feature>
<proteinExistence type="predicted"/>
<dbReference type="GO" id="GO:0005634">
    <property type="term" value="C:nucleus"/>
    <property type="evidence" value="ECO:0007669"/>
    <property type="project" value="TreeGrafter"/>
</dbReference>
<protein>
    <submittedName>
        <fullName evidence="9">Uncharacterized protein LOC107224877</fullName>
    </submittedName>
</protein>
<evidence type="ECO:0000256" key="1">
    <source>
        <dbReference type="ARBA" id="ARBA00022723"/>
    </source>
</evidence>
<dbReference type="Gene3D" id="3.30.160.60">
    <property type="entry name" value="Classic Zinc Finger"/>
    <property type="match status" value="7"/>
</dbReference>
<feature type="domain" description="C2H2-type" evidence="7">
    <location>
        <begin position="519"/>
        <end position="548"/>
    </location>
</feature>
<dbReference type="InterPro" id="IPR036236">
    <property type="entry name" value="Znf_C2H2_sf"/>
</dbReference>
<evidence type="ECO:0000256" key="3">
    <source>
        <dbReference type="ARBA" id="ARBA00022771"/>
    </source>
</evidence>
<evidence type="ECO:0000256" key="6">
    <source>
        <dbReference type="SAM" id="MobiDB-lite"/>
    </source>
</evidence>
<accession>A0A6J0C2E6</accession>
<name>A0A6J0C2E6_NEOLC</name>
<feature type="domain" description="C2H2-type" evidence="7">
    <location>
        <begin position="489"/>
        <end position="518"/>
    </location>
</feature>
<dbReference type="PROSITE" id="PS50157">
    <property type="entry name" value="ZINC_FINGER_C2H2_2"/>
    <property type="match status" value="10"/>
</dbReference>
<dbReference type="PROSITE" id="PS00028">
    <property type="entry name" value="ZINC_FINGER_C2H2_1"/>
    <property type="match status" value="9"/>
</dbReference>